<accession>A0A1G6LVR0</accession>
<evidence type="ECO:0000259" key="2">
    <source>
        <dbReference type="Pfam" id="PF02129"/>
    </source>
</evidence>
<proteinExistence type="predicted"/>
<dbReference type="GO" id="GO:0016787">
    <property type="term" value="F:hydrolase activity"/>
    <property type="evidence" value="ECO:0007669"/>
    <property type="project" value="InterPro"/>
</dbReference>
<dbReference type="InterPro" id="IPR029058">
    <property type="entry name" value="AB_hydrolase_fold"/>
</dbReference>
<dbReference type="RefSeq" id="WP_256324785.1">
    <property type="nucleotide sequence ID" value="NZ_FMYW01000008.1"/>
</dbReference>
<dbReference type="SUPFAM" id="SSF53474">
    <property type="entry name" value="alpha/beta-Hydrolases"/>
    <property type="match status" value="1"/>
</dbReference>
<evidence type="ECO:0000313" key="4">
    <source>
        <dbReference type="Proteomes" id="UP000198943"/>
    </source>
</evidence>
<keyword evidence="1" id="KW-0732">Signal</keyword>
<dbReference type="Gene3D" id="3.40.50.1820">
    <property type="entry name" value="alpha/beta hydrolase"/>
    <property type="match status" value="1"/>
</dbReference>
<feature type="signal peptide" evidence="1">
    <location>
        <begin position="1"/>
        <end position="31"/>
    </location>
</feature>
<protein>
    <recommendedName>
        <fullName evidence="2">Xaa-Pro dipeptidyl-peptidase-like domain-containing protein</fullName>
    </recommendedName>
</protein>
<name>A0A1G6LVR0_9FIRM</name>
<dbReference type="Proteomes" id="UP000198943">
    <property type="component" value="Unassembled WGS sequence"/>
</dbReference>
<dbReference type="Gene3D" id="1.10.10.800">
    <property type="match status" value="1"/>
</dbReference>
<dbReference type="AlphaFoldDB" id="A0A1G6LVR0"/>
<gene>
    <name evidence="3" type="ORF">SAMN04487864_10849</name>
</gene>
<dbReference type="Pfam" id="PF02129">
    <property type="entry name" value="Peptidase_S15"/>
    <property type="match status" value="1"/>
</dbReference>
<dbReference type="InterPro" id="IPR051411">
    <property type="entry name" value="Polyketide_trans_af380"/>
</dbReference>
<feature type="domain" description="Xaa-Pro dipeptidyl-peptidase-like" evidence="2">
    <location>
        <begin position="79"/>
        <end position="205"/>
    </location>
</feature>
<dbReference type="EMBL" id="FMYW01000008">
    <property type="protein sequence ID" value="SDC47177.1"/>
    <property type="molecule type" value="Genomic_DNA"/>
</dbReference>
<reference evidence="4" key="1">
    <citation type="submission" date="2016-10" db="EMBL/GenBank/DDBJ databases">
        <authorList>
            <person name="Varghese N."/>
            <person name="Submissions S."/>
        </authorList>
    </citation>
    <scope>NUCLEOTIDE SEQUENCE [LARGE SCALE GENOMIC DNA]</scope>
    <source>
        <strain evidence="4">DSM 11005</strain>
    </source>
</reference>
<feature type="chain" id="PRO_5011511762" description="Xaa-Pro dipeptidyl-peptidase-like domain-containing protein" evidence="1">
    <location>
        <begin position="32"/>
        <end position="392"/>
    </location>
</feature>
<evidence type="ECO:0000256" key="1">
    <source>
        <dbReference type="SAM" id="SignalP"/>
    </source>
</evidence>
<dbReference type="InterPro" id="IPR000383">
    <property type="entry name" value="Xaa-Pro-like_dom"/>
</dbReference>
<dbReference type="PANTHER" id="PTHR47751">
    <property type="entry name" value="SUPERFAMILY HYDROLASE, PUTATIVE (AFU_ORTHOLOGUE AFUA_2G16580)-RELATED"/>
    <property type="match status" value="1"/>
</dbReference>
<sequence>MKKSSRTRKLMKSLVLSLALAAVGFAGAAFAAPSDANAAAVMASQMKNSSITELTNDTRVFKVDKKIQTKMVRFQNRYGIEVAGHLYLPEHFDANKKYSAIVFSGPFGAVKEQSSGLYAQEMAKRGFVTVAFDCSFTGESGGNVHDVASPDIFTEDFHAAVDFVGLLPFVDKERVGAMGICGLGGMAVTAAINDVRIKAVATSALYNMNDSIRNHYKGDYYTPAQRETVKGYLAEMRWKEAELGKTLPGYHEVAIGADGKAVHATGEGVTLLPNKLPEGADPVTTDFFNYYKGRAFHPRAINSNGIWSSTTPYGFFDFDLMAHVEELSPRPLLLITGDKAHSRYHSENVYERAKEPKELIVMPGATHCDLYDIYEKIPFERLDGFFTKHLGK</sequence>
<evidence type="ECO:0000313" key="3">
    <source>
        <dbReference type="EMBL" id="SDC47177.1"/>
    </source>
</evidence>
<organism evidence="3 4">
    <name type="scientific">Succiniclasticum ruminis</name>
    <dbReference type="NCBI Taxonomy" id="40841"/>
    <lineage>
        <taxon>Bacteria</taxon>
        <taxon>Bacillati</taxon>
        <taxon>Bacillota</taxon>
        <taxon>Negativicutes</taxon>
        <taxon>Acidaminococcales</taxon>
        <taxon>Acidaminococcaceae</taxon>
        <taxon>Succiniclasticum</taxon>
    </lineage>
</organism>
<keyword evidence="4" id="KW-1185">Reference proteome</keyword>
<dbReference type="PANTHER" id="PTHR47751:SF1">
    <property type="entry name" value="SUPERFAMILY HYDROLASE, PUTATIVE (AFU_ORTHOLOGUE AFUA_2G16580)-RELATED"/>
    <property type="match status" value="1"/>
</dbReference>